<dbReference type="InterPro" id="IPR000212">
    <property type="entry name" value="DNA_helicase_UvrD/REP"/>
</dbReference>
<sequence length="1009" mass="116831">MNNDQNNFTALYARLNSSQKKAVDAIEGPVMVIAGPGTGKTQVLALRIANILCETQSNPENILALTFTDSGVTEMRKRLSAIIGPTAYYVNIFTFHGFCNDIIRSYPDYFKDMLGKKSLDEVLRIRLMEKVFDAVPLKLLKPFYDPFFYLKDVLRVISDMKREGVGVEDLKVLLEKQEEVFNAIPDLYHEKGAHKGKMKGKYVDIKNQREKHKEVADIYKAYGEILKKYKVYDYDDMILEVINAMKDNDELLRILQEKFQYILVDEHQDTNNAQNKVVELLGNFYENPNIFVVGDEKQAIFRFQGATLENFLYFKTLYPEAELISLEKNYRSTQSILDAAHSLIINNSKKISDVVSGIHTSLQAETLHENRSIELYEFKKGESEYYFVAKKVAELITAGAPPHEIALIYRDNKEGIALADILARYGIPFRVESYHNILEDKEIRKLITLLRFIENIHSEEHILEILHIDFLGISSLDLYKILSLRRKISLLEFLSDGEKLEKAGVRNIEKITTLTHMILAWHTASKNLTFLEVFEMIVRESGFLAYILGKSDAALHLARLDSLFDEVKKNIEHHEDFEIKDFIAYIDVLLKYGIGIKGKSISFIGEAVRLMTAHGSKGLEFDYVFISNVIDGHWGNKRVRALIKSPSLSVEGNEALEGRNVDDERRLLYVAITRARKMVYLSYARIGRDGREELPSQFLEEIKPEYRLKGESGIYEESYEKEKAQLFTPRVIQQFSVFDKEYLNHLFEERGLSATALNNFLECPWRYFYMNLLRIPRAENRHQIYGKAIHGALKRFFDVLRNREVGEEYVVKVFEEELSRAFLKEKDYRDTKERGSAMLKNYIAHYKGIWTKNTLNEYRINSVMLPFAGRTLKLTGSLDKIEYIGRAEVNVVDYKTGKPKSRNELEGNTKYADGNYKRQLVFYKLLLDEYPLFRDTMISGEIDFLEADTKGVFHKEKFVIEKQEVLELKNQLEEVSNSIRNLSFWNEGCSEKECEFCRLREAVSGRVST</sequence>
<keyword evidence="7" id="KW-0269">Exonuclease</keyword>
<dbReference type="Pfam" id="PF13361">
    <property type="entry name" value="UvrD_C"/>
    <property type="match status" value="1"/>
</dbReference>
<feature type="domain" description="UvrD-like helicase ATP-binding" evidence="16">
    <location>
        <begin position="13"/>
        <end position="333"/>
    </location>
</feature>
<keyword evidence="11" id="KW-0413">Isomerase</keyword>
<dbReference type="Gene3D" id="1.10.10.160">
    <property type="match status" value="1"/>
</dbReference>
<organism evidence="18 19">
    <name type="scientific">Candidatus Harrisonbacteria bacterium RIFOXYD1_FULL_40_9</name>
    <dbReference type="NCBI Taxonomy" id="1798412"/>
    <lineage>
        <taxon>Bacteria</taxon>
        <taxon>Candidatus Harrisoniibacteriota</taxon>
    </lineage>
</organism>
<comment type="caution">
    <text evidence="18">The sequence shown here is derived from an EMBL/GenBank/DDBJ whole genome shotgun (WGS) entry which is preliminary data.</text>
</comment>
<evidence type="ECO:0000256" key="12">
    <source>
        <dbReference type="ARBA" id="ARBA00034617"/>
    </source>
</evidence>
<evidence type="ECO:0000259" key="17">
    <source>
        <dbReference type="PROSITE" id="PS51217"/>
    </source>
</evidence>
<dbReference type="SUPFAM" id="SSF52540">
    <property type="entry name" value="P-loop containing nucleoside triphosphate hydrolases"/>
    <property type="match status" value="1"/>
</dbReference>
<dbReference type="PROSITE" id="PS51217">
    <property type="entry name" value="UVRD_HELICASE_CTER"/>
    <property type="match status" value="1"/>
</dbReference>
<evidence type="ECO:0000256" key="3">
    <source>
        <dbReference type="ARBA" id="ARBA00022741"/>
    </source>
</evidence>
<dbReference type="InterPro" id="IPR038726">
    <property type="entry name" value="PDDEXK_AddAB-type"/>
</dbReference>
<dbReference type="Pfam" id="PF12705">
    <property type="entry name" value="PDDEXK_1"/>
    <property type="match status" value="1"/>
</dbReference>
<protein>
    <recommendedName>
        <fullName evidence="13">DNA 3'-5' helicase</fullName>
        <ecNumber evidence="13">5.6.2.4</ecNumber>
    </recommendedName>
</protein>
<dbReference type="InterPro" id="IPR011604">
    <property type="entry name" value="PDDEXK-like_dom_sf"/>
</dbReference>
<evidence type="ECO:0000256" key="11">
    <source>
        <dbReference type="ARBA" id="ARBA00023235"/>
    </source>
</evidence>
<keyword evidence="5 15" id="KW-0378">Hydrolase</keyword>
<dbReference type="Gene3D" id="3.40.50.300">
    <property type="entry name" value="P-loop containing nucleotide triphosphate hydrolases"/>
    <property type="match status" value="2"/>
</dbReference>
<dbReference type="CDD" id="cd17932">
    <property type="entry name" value="DEXQc_UvrD"/>
    <property type="match status" value="1"/>
</dbReference>
<name>A0A1G1ZW10_9BACT</name>
<evidence type="ECO:0000256" key="15">
    <source>
        <dbReference type="PROSITE-ProRule" id="PRU00560"/>
    </source>
</evidence>
<dbReference type="InterPro" id="IPR014017">
    <property type="entry name" value="DNA_helicase_UvrD-like_C"/>
</dbReference>
<evidence type="ECO:0000256" key="9">
    <source>
        <dbReference type="ARBA" id="ARBA00023125"/>
    </source>
</evidence>
<evidence type="ECO:0000256" key="5">
    <source>
        <dbReference type="ARBA" id="ARBA00022801"/>
    </source>
</evidence>
<dbReference type="EMBL" id="MHJO01000029">
    <property type="protein sequence ID" value="OGY68754.1"/>
    <property type="molecule type" value="Genomic_DNA"/>
</dbReference>
<evidence type="ECO:0000256" key="1">
    <source>
        <dbReference type="ARBA" id="ARBA00009922"/>
    </source>
</evidence>
<keyword evidence="10" id="KW-0234">DNA repair</keyword>
<evidence type="ECO:0000256" key="14">
    <source>
        <dbReference type="ARBA" id="ARBA00048988"/>
    </source>
</evidence>
<dbReference type="GO" id="GO:0004527">
    <property type="term" value="F:exonuclease activity"/>
    <property type="evidence" value="ECO:0007669"/>
    <property type="project" value="UniProtKB-KW"/>
</dbReference>
<dbReference type="PANTHER" id="PTHR11070:SF2">
    <property type="entry name" value="ATP-DEPENDENT DNA HELICASE SRS2"/>
    <property type="match status" value="1"/>
</dbReference>
<dbReference type="PROSITE" id="PS51198">
    <property type="entry name" value="UVRD_HELICASE_ATP_BIND"/>
    <property type="match status" value="1"/>
</dbReference>
<dbReference type="InterPro" id="IPR014016">
    <property type="entry name" value="UvrD-like_ATP-bd"/>
</dbReference>
<evidence type="ECO:0000313" key="19">
    <source>
        <dbReference type="Proteomes" id="UP000176611"/>
    </source>
</evidence>
<evidence type="ECO:0000256" key="6">
    <source>
        <dbReference type="ARBA" id="ARBA00022806"/>
    </source>
</evidence>
<evidence type="ECO:0000256" key="7">
    <source>
        <dbReference type="ARBA" id="ARBA00022839"/>
    </source>
</evidence>
<evidence type="ECO:0000256" key="10">
    <source>
        <dbReference type="ARBA" id="ARBA00023204"/>
    </source>
</evidence>
<reference evidence="18 19" key="1">
    <citation type="journal article" date="2016" name="Nat. Commun.">
        <title>Thousands of microbial genomes shed light on interconnected biogeochemical processes in an aquifer system.</title>
        <authorList>
            <person name="Anantharaman K."/>
            <person name="Brown C.T."/>
            <person name="Hug L.A."/>
            <person name="Sharon I."/>
            <person name="Castelle C.J."/>
            <person name="Probst A.J."/>
            <person name="Thomas B.C."/>
            <person name="Singh A."/>
            <person name="Wilkins M.J."/>
            <person name="Karaoz U."/>
            <person name="Brodie E.L."/>
            <person name="Williams K.H."/>
            <person name="Hubbard S.S."/>
            <person name="Banfield J.F."/>
        </authorList>
    </citation>
    <scope>NUCLEOTIDE SEQUENCE [LARGE SCALE GENOMIC DNA]</scope>
</reference>
<dbReference type="Gene3D" id="1.10.486.10">
    <property type="entry name" value="PCRA, domain 4"/>
    <property type="match status" value="1"/>
</dbReference>
<dbReference type="GO" id="GO:0003677">
    <property type="term" value="F:DNA binding"/>
    <property type="evidence" value="ECO:0007669"/>
    <property type="project" value="UniProtKB-KW"/>
</dbReference>
<evidence type="ECO:0000256" key="8">
    <source>
        <dbReference type="ARBA" id="ARBA00022840"/>
    </source>
</evidence>
<keyword evidence="3 15" id="KW-0547">Nucleotide-binding</keyword>
<dbReference type="GO" id="GO:0005524">
    <property type="term" value="F:ATP binding"/>
    <property type="evidence" value="ECO:0007669"/>
    <property type="project" value="UniProtKB-UniRule"/>
</dbReference>
<dbReference type="EC" id="5.6.2.4" evidence="13"/>
<dbReference type="GO" id="GO:0043138">
    <property type="term" value="F:3'-5' DNA helicase activity"/>
    <property type="evidence" value="ECO:0007669"/>
    <property type="project" value="UniProtKB-EC"/>
</dbReference>
<keyword evidence="2" id="KW-0540">Nuclease</keyword>
<dbReference type="PANTHER" id="PTHR11070">
    <property type="entry name" value="UVRD / RECB / PCRA DNA HELICASE FAMILY MEMBER"/>
    <property type="match status" value="1"/>
</dbReference>
<feature type="domain" description="UvrD-like helicase C-terminal" evidence="17">
    <location>
        <begin position="334"/>
        <end position="618"/>
    </location>
</feature>
<dbReference type="InterPro" id="IPR027417">
    <property type="entry name" value="P-loop_NTPase"/>
</dbReference>
<dbReference type="Pfam" id="PF00580">
    <property type="entry name" value="UvrD-helicase"/>
    <property type="match status" value="1"/>
</dbReference>
<gene>
    <name evidence="18" type="ORF">A2586_01990</name>
</gene>
<comment type="similarity">
    <text evidence="1">Belongs to the helicase family. UvrD subfamily.</text>
</comment>
<dbReference type="GO" id="GO:0000725">
    <property type="term" value="P:recombinational repair"/>
    <property type="evidence" value="ECO:0007669"/>
    <property type="project" value="TreeGrafter"/>
</dbReference>
<evidence type="ECO:0000256" key="2">
    <source>
        <dbReference type="ARBA" id="ARBA00022722"/>
    </source>
</evidence>
<accession>A0A1G1ZW10</accession>
<dbReference type="InterPro" id="IPR013986">
    <property type="entry name" value="DExx_box_DNA_helicase_dom_sf"/>
</dbReference>
<comment type="catalytic activity">
    <reaction evidence="14">
        <text>ATP + H2O = ADP + phosphate + H(+)</text>
        <dbReference type="Rhea" id="RHEA:13065"/>
        <dbReference type="ChEBI" id="CHEBI:15377"/>
        <dbReference type="ChEBI" id="CHEBI:15378"/>
        <dbReference type="ChEBI" id="CHEBI:30616"/>
        <dbReference type="ChEBI" id="CHEBI:43474"/>
        <dbReference type="ChEBI" id="CHEBI:456216"/>
        <dbReference type="EC" id="5.6.2.4"/>
    </reaction>
</comment>
<evidence type="ECO:0000259" key="16">
    <source>
        <dbReference type="PROSITE" id="PS51198"/>
    </source>
</evidence>
<comment type="catalytic activity">
    <reaction evidence="12">
        <text>Couples ATP hydrolysis with the unwinding of duplex DNA by translocating in the 3'-5' direction.</text>
        <dbReference type="EC" id="5.6.2.4"/>
    </reaction>
</comment>
<dbReference type="Proteomes" id="UP000176611">
    <property type="component" value="Unassembled WGS sequence"/>
</dbReference>
<feature type="binding site" evidence="15">
    <location>
        <begin position="34"/>
        <end position="41"/>
    </location>
    <ligand>
        <name>ATP</name>
        <dbReference type="ChEBI" id="CHEBI:30616"/>
    </ligand>
</feature>
<keyword evidence="9" id="KW-0238">DNA-binding</keyword>
<evidence type="ECO:0000256" key="4">
    <source>
        <dbReference type="ARBA" id="ARBA00022763"/>
    </source>
</evidence>
<evidence type="ECO:0000313" key="18">
    <source>
        <dbReference type="EMBL" id="OGY68754.1"/>
    </source>
</evidence>
<dbReference type="AlphaFoldDB" id="A0A1G1ZW10"/>
<keyword evidence="8 15" id="KW-0067">ATP-binding</keyword>
<proteinExistence type="inferred from homology"/>
<evidence type="ECO:0000256" key="13">
    <source>
        <dbReference type="ARBA" id="ARBA00034808"/>
    </source>
</evidence>
<keyword evidence="4" id="KW-0227">DNA damage</keyword>
<keyword evidence="6 15" id="KW-0347">Helicase</keyword>
<dbReference type="Gene3D" id="3.90.320.10">
    <property type="match status" value="1"/>
</dbReference>